<dbReference type="InterPro" id="IPR008217">
    <property type="entry name" value="Ccc1_fam"/>
</dbReference>
<dbReference type="Pfam" id="PF01988">
    <property type="entry name" value="VIT1"/>
    <property type="match status" value="1"/>
</dbReference>
<name>A0A8T4L2J0_9ARCH</name>
<gene>
    <name evidence="6" type="ORF">J4415_01610</name>
</gene>
<reference evidence="6" key="1">
    <citation type="submission" date="2021-03" db="EMBL/GenBank/DDBJ databases">
        <authorList>
            <person name="Jaffe A."/>
        </authorList>
    </citation>
    <scope>NUCLEOTIDE SEQUENCE</scope>
    <source>
        <strain evidence="6">RIFCSPHIGHO2_01_FULL_AR10_44_11</strain>
    </source>
</reference>
<evidence type="ECO:0000313" key="7">
    <source>
        <dbReference type="Proteomes" id="UP000677687"/>
    </source>
</evidence>
<proteinExistence type="predicted"/>
<evidence type="ECO:0000256" key="4">
    <source>
        <dbReference type="ARBA" id="ARBA00023136"/>
    </source>
</evidence>
<keyword evidence="3 5" id="KW-1133">Transmembrane helix</keyword>
<dbReference type="AlphaFoldDB" id="A0A8T4L2J0"/>
<reference evidence="6" key="2">
    <citation type="submission" date="2021-05" db="EMBL/GenBank/DDBJ databases">
        <title>Protein family content uncovers lineage relationships and bacterial pathway maintenance mechanisms in DPANN archaea.</title>
        <authorList>
            <person name="Castelle C.J."/>
            <person name="Meheust R."/>
            <person name="Jaffe A.L."/>
            <person name="Seitz K."/>
            <person name="Gong X."/>
            <person name="Baker B.J."/>
            <person name="Banfield J.F."/>
        </authorList>
    </citation>
    <scope>NUCLEOTIDE SEQUENCE</scope>
    <source>
        <strain evidence="6">RIFCSPHIGHO2_01_FULL_AR10_44_11</strain>
    </source>
</reference>
<feature type="transmembrane region" description="Helical" evidence="5">
    <location>
        <begin position="20"/>
        <end position="42"/>
    </location>
</feature>
<sequence length="238" mass="25536">MKHAFRAFRSEPHSRAGGRLYEIILGGQDGMVNVLGLILGVASATANLQLILISGLAATFAESISMAAVAYTSTKAEVDYYKKIEAQEKWEMRNKTEAEKEEIREIYRKKGFSGRLLDAVANKIFSNKKVWLQDMMVQELNLPPLQKKNPLSSALIVGVSAIIGSVIPLIPFVLGISIASAMISAVVISAIALFIAGAIESRYTVGNWKKKGAELALIGMGAAVVGFLIGKLLGSAVI</sequence>
<dbReference type="EMBL" id="JAGVWD010000021">
    <property type="protein sequence ID" value="MBS3057306.1"/>
    <property type="molecule type" value="Genomic_DNA"/>
</dbReference>
<evidence type="ECO:0000256" key="2">
    <source>
        <dbReference type="ARBA" id="ARBA00022692"/>
    </source>
</evidence>
<feature type="transmembrane region" description="Helical" evidence="5">
    <location>
        <begin position="215"/>
        <end position="234"/>
    </location>
</feature>
<feature type="transmembrane region" description="Helical" evidence="5">
    <location>
        <begin position="176"/>
        <end position="195"/>
    </location>
</feature>
<organism evidence="6 7">
    <name type="scientific">Candidatus Iainarchaeum sp</name>
    <dbReference type="NCBI Taxonomy" id="3101447"/>
    <lineage>
        <taxon>Archaea</taxon>
        <taxon>Candidatus Iainarchaeota</taxon>
        <taxon>Candidatus Iainarchaeia</taxon>
        <taxon>Candidatus Iainarchaeales</taxon>
        <taxon>Candidatus Iainarchaeaceae</taxon>
        <taxon>Candidatus Iainarchaeum</taxon>
    </lineage>
</organism>
<dbReference type="GO" id="GO:0005384">
    <property type="term" value="F:manganese ion transmembrane transporter activity"/>
    <property type="evidence" value="ECO:0007669"/>
    <property type="project" value="InterPro"/>
</dbReference>
<protein>
    <submittedName>
        <fullName evidence="6">VIT1/CCC1 transporter family protein</fullName>
    </submittedName>
</protein>
<evidence type="ECO:0000256" key="1">
    <source>
        <dbReference type="ARBA" id="ARBA00004127"/>
    </source>
</evidence>
<dbReference type="GO" id="GO:0012505">
    <property type="term" value="C:endomembrane system"/>
    <property type="evidence" value="ECO:0007669"/>
    <property type="project" value="UniProtKB-SubCell"/>
</dbReference>
<dbReference type="Proteomes" id="UP000677687">
    <property type="component" value="Unassembled WGS sequence"/>
</dbReference>
<keyword evidence="2 5" id="KW-0812">Transmembrane</keyword>
<evidence type="ECO:0000313" key="6">
    <source>
        <dbReference type="EMBL" id="MBS3057306.1"/>
    </source>
</evidence>
<comment type="caution">
    <text evidence="6">The sequence shown here is derived from an EMBL/GenBank/DDBJ whole genome shotgun (WGS) entry which is preliminary data.</text>
</comment>
<comment type="subcellular location">
    <subcellularLocation>
        <location evidence="1">Endomembrane system</location>
        <topology evidence="1">Multi-pass membrane protein</topology>
    </subcellularLocation>
</comment>
<keyword evidence="4 5" id="KW-0472">Membrane</keyword>
<accession>A0A8T4L2J0</accession>
<feature type="transmembrane region" description="Helical" evidence="5">
    <location>
        <begin position="151"/>
        <end position="170"/>
    </location>
</feature>
<evidence type="ECO:0000256" key="3">
    <source>
        <dbReference type="ARBA" id="ARBA00022989"/>
    </source>
</evidence>
<evidence type="ECO:0000256" key="5">
    <source>
        <dbReference type="SAM" id="Phobius"/>
    </source>
</evidence>
<dbReference type="PANTHER" id="PTHR31851">
    <property type="entry name" value="FE(2+)/MN(2+) TRANSPORTER PCL1"/>
    <property type="match status" value="1"/>
</dbReference>
<dbReference type="GO" id="GO:0030026">
    <property type="term" value="P:intracellular manganese ion homeostasis"/>
    <property type="evidence" value="ECO:0007669"/>
    <property type="project" value="InterPro"/>
</dbReference>